<evidence type="ECO:0000256" key="6">
    <source>
        <dbReference type="SAM" id="MobiDB-lite"/>
    </source>
</evidence>
<feature type="compositionally biased region" description="Polar residues" evidence="6">
    <location>
        <begin position="12"/>
        <end position="22"/>
    </location>
</feature>
<dbReference type="Pfam" id="PF05055">
    <property type="entry name" value="DUF677"/>
    <property type="match status" value="1"/>
</dbReference>
<dbReference type="PANTHER" id="PTHR31113:SF3">
    <property type="entry name" value="UPF0496 PROTEIN 1"/>
    <property type="match status" value="1"/>
</dbReference>
<organism evidence="8">
    <name type="scientific">Salvia splendens</name>
    <name type="common">Scarlet sage</name>
    <dbReference type="NCBI Taxonomy" id="180675"/>
    <lineage>
        <taxon>Eukaryota</taxon>
        <taxon>Viridiplantae</taxon>
        <taxon>Streptophyta</taxon>
        <taxon>Embryophyta</taxon>
        <taxon>Tracheophyta</taxon>
        <taxon>Spermatophyta</taxon>
        <taxon>Magnoliopsida</taxon>
        <taxon>eudicotyledons</taxon>
        <taxon>Gunneridae</taxon>
        <taxon>Pentapetalae</taxon>
        <taxon>asterids</taxon>
        <taxon>lamiids</taxon>
        <taxon>Lamiales</taxon>
        <taxon>Lamiaceae</taxon>
        <taxon>Nepetoideae</taxon>
        <taxon>Mentheae</taxon>
        <taxon>Salviinae</taxon>
        <taxon>Salvia</taxon>
        <taxon>Salvia subgen. Calosphace</taxon>
        <taxon>core Calosphace</taxon>
    </lineage>
</organism>
<comment type="subcellular location">
    <subcellularLocation>
        <location evidence="1">Membrane</location>
    </subcellularLocation>
</comment>
<proteinExistence type="inferred from homology"/>
<keyword evidence="5 7" id="KW-0472">Membrane</keyword>
<reference evidence="8" key="2">
    <citation type="submission" date="2020-08" db="EMBL/GenBank/DDBJ databases">
        <title>Plant Genome Project.</title>
        <authorList>
            <person name="Zhang R.-G."/>
        </authorList>
    </citation>
    <scope>NUCLEOTIDE SEQUENCE</scope>
    <source>
        <strain evidence="8">Huo1</strain>
        <tissue evidence="8">Leaf</tissue>
    </source>
</reference>
<evidence type="ECO:0000256" key="7">
    <source>
        <dbReference type="SAM" id="Phobius"/>
    </source>
</evidence>
<keyword evidence="4 7" id="KW-1133">Transmembrane helix</keyword>
<keyword evidence="9" id="KW-1185">Reference proteome</keyword>
<comment type="caution">
    <text evidence="8">The sequence shown here is derived from an EMBL/GenBank/DDBJ whole genome shotgun (WGS) entry which is preliminary data.</text>
</comment>
<dbReference type="Proteomes" id="UP000298416">
    <property type="component" value="Unassembled WGS sequence"/>
</dbReference>
<evidence type="ECO:0000256" key="1">
    <source>
        <dbReference type="ARBA" id="ARBA00004370"/>
    </source>
</evidence>
<dbReference type="GO" id="GO:0016020">
    <property type="term" value="C:membrane"/>
    <property type="evidence" value="ECO:0007669"/>
    <property type="project" value="UniProtKB-SubCell"/>
</dbReference>
<dbReference type="AlphaFoldDB" id="A0A8X8YMW6"/>
<dbReference type="InterPro" id="IPR007749">
    <property type="entry name" value="DUF677"/>
</dbReference>
<dbReference type="EMBL" id="PNBA02000002">
    <property type="protein sequence ID" value="KAG6432931.1"/>
    <property type="molecule type" value="Genomic_DNA"/>
</dbReference>
<keyword evidence="3 7" id="KW-0812">Transmembrane</keyword>
<evidence type="ECO:0000256" key="4">
    <source>
        <dbReference type="ARBA" id="ARBA00022989"/>
    </source>
</evidence>
<feature type="transmembrane region" description="Helical" evidence="7">
    <location>
        <begin position="174"/>
        <end position="196"/>
    </location>
</feature>
<gene>
    <name evidence="8" type="ORF">SASPL_104523</name>
</gene>
<evidence type="ECO:0000256" key="5">
    <source>
        <dbReference type="ARBA" id="ARBA00023136"/>
    </source>
</evidence>
<dbReference type="PANTHER" id="PTHR31113">
    <property type="entry name" value="UPF0496 PROTEIN 3-RELATED"/>
    <property type="match status" value="1"/>
</dbReference>
<protein>
    <submittedName>
        <fullName evidence="8">Uncharacterized protein</fullName>
    </submittedName>
</protein>
<evidence type="ECO:0000256" key="2">
    <source>
        <dbReference type="ARBA" id="ARBA00009074"/>
    </source>
</evidence>
<comment type="similarity">
    <text evidence="2">Belongs to the UPF0496 family.</text>
</comment>
<evidence type="ECO:0000313" key="9">
    <source>
        <dbReference type="Proteomes" id="UP000298416"/>
    </source>
</evidence>
<feature type="region of interest" description="Disordered" evidence="6">
    <location>
        <begin position="1"/>
        <end position="22"/>
    </location>
</feature>
<reference evidence="8" key="1">
    <citation type="submission" date="2018-01" db="EMBL/GenBank/DDBJ databases">
        <authorList>
            <person name="Mao J.F."/>
        </authorList>
    </citation>
    <scope>NUCLEOTIDE SEQUENCE</scope>
    <source>
        <strain evidence="8">Huo1</strain>
        <tissue evidence="8">Leaf</tissue>
    </source>
</reference>
<name>A0A8X8YMW6_SALSN</name>
<evidence type="ECO:0000313" key="8">
    <source>
        <dbReference type="EMBL" id="KAG6432931.1"/>
    </source>
</evidence>
<sequence length="246" mass="27880">MGSHLSKKPDQETQSSSSNNLPLSRELNSYSASCRVDADLQAFDESLQARTNNQVVKVILDCKKDIWRNQDLFDLVEDYLDNSLDFCAARDSQLLILLALNQFEEERNDNDHGAYSKTLEELKNFRDAGDPFTDEFFQMFQSVYQQQMHMLDKLHSTKRKLGKKLKCFSSWRRVSAIIFAAVLICSVVAAATSIPLGSMGKWTDSLMKGYEKVLMGQKEMVNVGTFVTIKDLDSIRVLIDGLEILG</sequence>
<accession>A0A8X8YMW6</accession>
<evidence type="ECO:0000256" key="3">
    <source>
        <dbReference type="ARBA" id="ARBA00022692"/>
    </source>
</evidence>